<organism evidence="4 5">
    <name type="scientific">Lyophyllum shimeji</name>
    <name type="common">Hon-shimeji</name>
    <name type="synonym">Tricholoma shimeji</name>
    <dbReference type="NCBI Taxonomy" id="47721"/>
    <lineage>
        <taxon>Eukaryota</taxon>
        <taxon>Fungi</taxon>
        <taxon>Dikarya</taxon>
        <taxon>Basidiomycota</taxon>
        <taxon>Agaricomycotina</taxon>
        <taxon>Agaricomycetes</taxon>
        <taxon>Agaricomycetidae</taxon>
        <taxon>Agaricales</taxon>
        <taxon>Tricholomatineae</taxon>
        <taxon>Lyophyllaceae</taxon>
        <taxon>Lyophyllum</taxon>
    </lineage>
</organism>
<name>A0A9P3PSF9_LYOSH</name>
<dbReference type="Gene3D" id="3.40.50.300">
    <property type="entry name" value="P-loop containing nucleotide triphosphate hydrolases"/>
    <property type="match status" value="1"/>
</dbReference>
<dbReference type="InterPro" id="IPR003094">
    <property type="entry name" value="6Pfruct_kin"/>
</dbReference>
<dbReference type="SUPFAM" id="SSF52540">
    <property type="entry name" value="P-loop containing nucleoside triphosphate hydrolases"/>
    <property type="match status" value="1"/>
</dbReference>
<keyword evidence="2" id="KW-0067">ATP-binding</keyword>
<comment type="caution">
    <text evidence="4">The sequence shown here is derived from an EMBL/GenBank/DDBJ whole genome shotgun (WGS) entry which is preliminary data.</text>
</comment>
<dbReference type="AlphaFoldDB" id="A0A9P3PSF9"/>
<evidence type="ECO:0000313" key="5">
    <source>
        <dbReference type="Proteomes" id="UP001063166"/>
    </source>
</evidence>
<keyword evidence="1" id="KW-0547">Nucleotide-binding</keyword>
<proteinExistence type="predicted"/>
<protein>
    <submittedName>
        <fullName evidence="4">6-phosphofructo-2-kinase</fullName>
    </submittedName>
</protein>
<dbReference type="Pfam" id="PF01591">
    <property type="entry name" value="6PF2K"/>
    <property type="match status" value="1"/>
</dbReference>
<evidence type="ECO:0000259" key="3">
    <source>
        <dbReference type="Pfam" id="PF01591"/>
    </source>
</evidence>
<evidence type="ECO:0000256" key="2">
    <source>
        <dbReference type="ARBA" id="ARBA00022840"/>
    </source>
</evidence>
<dbReference type="GO" id="GO:0005829">
    <property type="term" value="C:cytosol"/>
    <property type="evidence" value="ECO:0007669"/>
    <property type="project" value="TreeGrafter"/>
</dbReference>
<keyword evidence="5" id="KW-1185">Reference proteome</keyword>
<dbReference type="EMBL" id="BRPK01000008">
    <property type="protein sequence ID" value="GLB40471.1"/>
    <property type="molecule type" value="Genomic_DNA"/>
</dbReference>
<feature type="domain" description="6-phosphofructo-2-kinase" evidence="3">
    <location>
        <begin position="89"/>
        <end position="190"/>
    </location>
</feature>
<dbReference type="InterPro" id="IPR027417">
    <property type="entry name" value="P-loop_NTPase"/>
</dbReference>
<dbReference type="PANTHER" id="PTHR10606:SF44">
    <property type="entry name" value="6-PHOSPHOFRUCTO 2-KINASE_FRUCTOSE 2,6-BISPHOSPHATASE LONG FORM"/>
    <property type="match status" value="1"/>
</dbReference>
<gene>
    <name evidence="4" type="primary">FBP26</name>
    <name evidence="4" type="ORF">LshimejAT787_0803420</name>
</gene>
<dbReference type="GO" id="GO:0004331">
    <property type="term" value="F:fructose-2,6-bisphosphate 2-phosphatase activity"/>
    <property type="evidence" value="ECO:0007669"/>
    <property type="project" value="TreeGrafter"/>
</dbReference>
<sequence length="215" mass="23729">MADSEDYEPIPTFKISDDLTRAAGILQDMQSQGQFGDNDRLPNSPPAPFGAGGPMLKRFDESTMASRIGSQAVTPPQSVKGIGGKVAKPDYSESKIVLAMVGLPARGKSYLSNKLTIYLKWLEYDVKVFNVGQLRRTRAKQKAQHGIKEVHTAQWFSHDNPAANEDRERLASDSLEMLIQWLKEGATSVSMTQRIAPGLVELASKPGLQRRRAFL</sequence>
<dbReference type="OrthoDB" id="267323at2759"/>
<dbReference type="GO" id="GO:0003873">
    <property type="term" value="F:6-phosphofructo-2-kinase activity"/>
    <property type="evidence" value="ECO:0007669"/>
    <property type="project" value="InterPro"/>
</dbReference>
<dbReference type="GO" id="GO:0006003">
    <property type="term" value="P:fructose 2,6-bisphosphate metabolic process"/>
    <property type="evidence" value="ECO:0007669"/>
    <property type="project" value="InterPro"/>
</dbReference>
<dbReference type="GO" id="GO:0006000">
    <property type="term" value="P:fructose metabolic process"/>
    <property type="evidence" value="ECO:0007669"/>
    <property type="project" value="InterPro"/>
</dbReference>
<dbReference type="InterPro" id="IPR013079">
    <property type="entry name" value="6Phosfructo_kin"/>
</dbReference>
<dbReference type="Proteomes" id="UP001063166">
    <property type="component" value="Unassembled WGS sequence"/>
</dbReference>
<dbReference type="PANTHER" id="PTHR10606">
    <property type="entry name" value="6-PHOSPHOFRUCTO-2-KINASE/FRUCTOSE-2,6-BISPHOSPHATASE"/>
    <property type="match status" value="1"/>
</dbReference>
<evidence type="ECO:0000256" key="1">
    <source>
        <dbReference type="ARBA" id="ARBA00022741"/>
    </source>
</evidence>
<dbReference type="GO" id="GO:0005524">
    <property type="term" value="F:ATP binding"/>
    <property type="evidence" value="ECO:0007669"/>
    <property type="project" value="UniProtKB-KW"/>
</dbReference>
<accession>A0A9P3PSF9</accession>
<reference evidence="4" key="1">
    <citation type="submission" date="2022-07" db="EMBL/GenBank/DDBJ databases">
        <title>The genome of Lyophyllum shimeji provides insight into the initial evolution of ectomycorrhizal fungal genome.</title>
        <authorList>
            <person name="Kobayashi Y."/>
            <person name="Shibata T."/>
            <person name="Hirakawa H."/>
            <person name="Shigenobu S."/>
            <person name="Nishiyama T."/>
            <person name="Yamada A."/>
            <person name="Hasebe M."/>
            <person name="Kawaguchi M."/>
        </authorList>
    </citation>
    <scope>NUCLEOTIDE SEQUENCE</scope>
    <source>
        <strain evidence="4">AT787</strain>
    </source>
</reference>
<evidence type="ECO:0000313" key="4">
    <source>
        <dbReference type="EMBL" id="GLB40471.1"/>
    </source>
</evidence>